<feature type="transmembrane region" description="Helical" evidence="18">
    <location>
        <begin position="234"/>
        <end position="259"/>
    </location>
</feature>
<dbReference type="EC" id="7.1.1.2" evidence="4 18"/>
<evidence type="ECO:0000256" key="12">
    <source>
        <dbReference type="ARBA" id="ARBA00022989"/>
    </source>
</evidence>
<accession>A0AA50RZF8</accession>
<evidence type="ECO:0000256" key="5">
    <source>
        <dbReference type="ARBA" id="ARBA00021008"/>
    </source>
</evidence>
<feature type="transmembrane region" description="Helical" evidence="18">
    <location>
        <begin position="58"/>
        <end position="80"/>
    </location>
</feature>
<dbReference type="PANTHER" id="PTHR46552:SF1">
    <property type="entry name" value="NADH-UBIQUINONE OXIDOREDUCTASE CHAIN 2"/>
    <property type="match status" value="1"/>
</dbReference>
<gene>
    <name evidence="21" type="primary">ND2</name>
</gene>
<feature type="signal peptide" evidence="19">
    <location>
        <begin position="1"/>
        <end position="24"/>
    </location>
</feature>
<keyword evidence="12 18" id="KW-1133">Transmembrane helix</keyword>
<feature type="transmembrane region" description="Helical" evidence="18">
    <location>
        <begin position="194"/>
        <end position="213"/>
    </location>
</feature>
<sequence>MKKSPLKALFIMTMVLSTLMSVTANSWLGVWMGLEINMISFIPLMSYDLTHNLEVSSIKYFIVQTIASITLIMAFITFMLSKPNQLKEGISMMMTLALAMKIGGSPMHFWLPEVMENLSWNNCIILMTWQKIAPMVAISYIKSNNPLMVIIIMSSAVVGAVMGMNQISLRMLMAYSSINHVGWLLAAIKTNMMIWLLYLVVYSLLTTLISYVFKSTNNMLINELFFNYNNSKPFKFTLMTSMLSLGGMPPLLGFLPSWILIQELASQSSPFMLMTLILSSTITLYFYMKLFVAGGVLSLKENKWNLNNISMNKTSISCIMMNATSIVGLTLSLLTVQ</sequence>
<comment type="catalytic activity">
    <reaction evidence="17 18">
        <text>a ubiquinone + NADH + 5 H(+)(in) = a ubiquinol + NAD(+) + 4 H(+)(out)</text>
        <dbReference type="Rhea" id="RHEA:29091"/>
        <dbReference type="Rhea" id="RHEA-COMP:9565"/>
        <dbReference type="Rhea" id="RHEA-COMP:9566"/>
        <dbReference type="ChEBI" id="CHEBI:15378"/>
        <dbReference type="ChEBI" id="CHEBI:16389"/>
        <dbReference type="ChEBI" id="CHEBI:17976"/>
        <dbReference type="ChEBI" id="CHEBI:57540"/>
        <dbReference type="ChEBI" id="CHEBI:57945"/>
        <dbReference type="EC" id="7.1.1.2"/>
    </reaction>
</comment>
<evidence type="ECO:0000256" key="17">
    <source>
        <dbReference type="ARBA" id="ARBA00049551"/>
    </source>
</evidence>
<dbReference type="EMBL" id="OR333957">
    <property type="protein sequence ID" value="WME17534.1"/>
    <property type="molecule type" value="Genomic_DNA"/>
</dbReference>
<reference evidence="21" key="1">
    <citation type="submission" date="2023-07" db="EMBL/GenBank/DDBJ databases">
        <authorList>
            <person name="Qin Y."/>
            <person name="Li X."/>
            <person name="Chen Y."/>
            <person name="Deng W."/>
        </authorList>
    </citation>
    <scope>NUCLEOTIDE SEQUENCE</scope>
</reference>
<evidence type="ECO:0000256" key="10">
    <source>
        <dbReference type="ARBA" id="ARBA00022967"/>
    </source>
</evidence>
<keyword evidence="8 18" id="KW-0812">Transmembrane</keyword>
<evidence type="ECO:0000256" key="16">
    <source>
        <dbReference type="ARBA" id="ARBA00023136"/>
    </source>
</evidence>
<evidence type="ECO:0000256" key="1">
    <source>
        <dbReference type="ARBA" id="ARBA00003257"/>
    </source>
</evidence>
<comment type="subcellular location">
    <subcellularLocation>
        <location evidence="2 18">Mitochondrion inner membrane</location>
        <topology evidence="2 18">Multi-pass membrane protein</topology>
    </subcellularLocation>
</comment>
<organism evidence="21">
    <name type="scientific">Scelimena sp. 1 XDL-2023a</name>
    <dbReference type="NCBI Taxonomy" id="3071528"/>
    <lineage>
        <taxon>Eukaryota</taxon>
        <taxon>Metazoa</taxon>
        <taxon>Ecdysozoa</taxon>
        <taxon>Arthropoda</taxon>
        <taxon>Hexapoda</taxon>
        <taxon>Insecta</taxon>
        <taxon>Pterygota</taxon>
        <taxon>Neoptera</taxon>
        <taxon>Polyneoptera</taxon>
        <taxon>Orthoptera</taxon>
        <taxon>Caelifera</taxon>
        <taxon>Acrididea</taxon>
        <taxon>Tetrigoidea</taxon>
        <taxon>Tetrigidae</taxon>
        <taxon>Scelimeninae</taxon>
        <taxon>Scelimena</taxon>
    </lineage>
</organism>
<keyword evidence="11 18" id="KW-0249">Electron transport</keyword>
<comment type="similarity">
    <text evidence="3 18">Belongs to the complex I subunit 2 family.</text>
</comment>
<name>A0AA50RZF8_9ORTH</name>
<keyword evidence="14 18" id="KW-0830">Ubiquinone</keyword>
<dbReference type="InterPro" id="IPR050175">
    <property type="entry name" value="Complex_I_Subunit_2"/>
</dbReference>
<keyword evidence="15 18" id="KW-0496">Mitochondrion</keyword>
<dbReference type="GO" id="GO:0008137">
    <property type="term" value="F:NADH dehydrogenase (ubiquinone) activity"/>
    <property type="evidence" value="ECO:0007669"/>
    <property type="project" value="UniProtKB-EC"/>
</dbReference>
<dbReference type="PANTHER" id="PTHR46552">
    <property type="entry name" value="NADH-UBIQUINONE OXIDOREDUCTASE CHAIN 2"/>
    <property type="match status" value="1"/>
</dbReference>
<feature type="transmembrane region" description="Helical" evidence="18">
    <location>
        <begin position="271"/>
        <end position="297"/>
    </location>
</feature>
<comment type="function">
    <text evidence="18">Core subunit of the mitochondrial membrane respiratory chain NADH dehydrogenase (Complex I) which catalyzes electron transfer from NADH through the respiratory chain, using ubiquinone as an electron acceptor. Essential for the catalytic activity and assembly of complex I.</text>
</comment>
<evidence type="ECO:0000256" key="8">
    <source>
        <dbReference type="ARBA" id="ARBA00022692"/>
    </source>
</evidence>
<keyword evidence="19" id="KW-0732">Signal</keyword>
<dbReference type="Pfam" id="PF00361">
    <property type="entry name" value="Proton_antipo_M"/>
    <property type="match status" value="1"/>
</dbReference>
<evidence type="ECO:0000256" key="11">
    <source>
        <dbReference type="ARBA" id="ARBA00022982"/>
    </source>
</evidence>
<evidence type="ECO:0000259" key="20">
    <source>
        <dbReference type="Pfam" id="PF00361"/>
    </source>
</evidence>
<feature type="transmembrane region" description="Helical" evidence="18">
    <location>
        <begin position="147"/>
        <end position="164"/>
    </location>
</feature>
<evidence type="ECO:0000313" key="21">
    <source>
        <dbReference type="EMBL" id="WME17534.1"/>
    </source>
</evidence>
<proteinExistence type="inferred from homology"/>
<dbReference type="GO" id="GO:0005743">
    <property type="term" value="C:mitochondrial inner membrane"/>
    <property type="evidence" value="ECO:0007669"/>
    <property type="project" value="UniProtKB-SubCell"/>
</dbReference>
<dbReference type="PRINTS" id="PR01436">
    <property type="entry name" value="NADHDHGNASE2"/>
</dbReference>
<comment type="function">
    <text evidence="1">Core subunit of the mitochondrial membrane respiratory chain NADH dehydrogenase (Complex I) that is believed to belong to the minimal assembly required for catalysis. Complex I functions in the transfer of electrons from NADH to the respiratory chain. The immediate electron acceptor for the enzyme is believed to be ubiquinone.</text>
</comment>
<evidence type="ECO:0000256" key="13">
    <source>
        <dbReference type="ARBA" id="ARBA00023027"/>
    </source>
</evidence>
<evidence type="ECO:0000256" key="14">
    <source>
        <dbReference type="ARBA" id="ARBA00023075"/>
    </source>
</evidence>
<dbReference type="InterPro" id="IPR003917">
    <property type="entry name" value="NADH_UbQ_OxRdtase_chain2"/>
</dbReference>
<evidence type="ECO:0000256" key="2">
    <source>
        <dbReference type="ARBA" id="ARBA00004448"/>
    </source>
</evidence>
<dbReference type="AlphaFoldDB" id="A0AA50RZF8"/>
<keyword evidence="7 18" id="KW-0679">Respiratory chain</keyword>
<keyword evidence="13 18" id="KW-0520">NAD</keyword>
<evidence type="ECO:0000256" key="4">
    <source>
        <dbReference type="ARBA" id="ARBA00012944"/>
    </source>
</evidence>
<feature type="domain" description="NADH:quinone oxidoreductase/Mrp antiporter transmembrane" evidence="20">
    <location>
        <begin position="24"/>
        <end position="283"/>
    </location>
</feature>
<keyword evidence="6" id="KW-0813">Transport</keyword>
<geneLocation type="mitochondrion" evidence="21"/>
<protein>
    <recommendedName>
        <fullName evidence="5 18">NADH-ubiquinone oxidoreductase chain 2</fullName>
        <ecNumber evidence="4 18">7.1.1.2</ecNumber>
    </recommendedName>
</protein>
<evidence type="ECO:0000256" key="19">
    <source>
        <dbReference type="SAM" id="SignalP"/>
    </source>
</evidence>
<keyword evidence="16 18" id="KW-0472">Membrane</keyword>
<feature type="chain" id="PRO_5041259707" description="NADH-ubiquinone oxidoreductase chain 2" evidence="19">
    <location>
        <begin position="25"/>
        <end position="337"/>
    </location>
</feature>
<keyword evidence="10 18" id="KW-1278">Translocase</keyword>
<dbReference type="GO" id="GO:0006120">
    <property type="term" value="P:mitochondrial electron transport, NADH to ubiquinone"/>
    <property type="evidence" value="ECO:0007669"/>
    <property type="project" value="InterPro"/>
</dbReference>
<feature type="transmembrane region" description="Helical" evidence="18">
    <location>
        <begin position="318"/>
        <end position="336"/>
    </location>
</feature>
<dbReference type="InterPro" id="IPR001750">
    <property type="entry name" value="ND/Mrp_TM"/>
</dbReference>
<evidence type="ECO:0000256" key="6">
    <source>
        <dbReference type="ARBA" id="ARBA00022448"/>
    </source>
</evidence>
<evidence type="ECO:0000256" key="18">
    <source>
        <dbReference type="RuleBase" id="RU003403"/>
    </source>
</evidence>
<evidence type="ECO:0000256" key="9">
    <source>
        <dbReference type="ARBA" id="ARBA00022792"/>
    </source>
</evidence>
<evidence type="ECO:0000256" key="15">
    <source>
        <dbReference type="ARBA" id="ARBA00023128"/>
    </source>
</evidence>
<evidence type="ECO:0000256" key="3">
    <source>
        <dbReference type="ARBA" id="ARBA00007012"/>
    </source>
</evidence>
<keyword evidence="9 18" id="KW-0999">Mitochondrion inner membrane</keyword>
<evidence type="ECO:0000256" key="7">
    <source>
        <dbReference type="ARBA" id="ARBA00022660"/>
    </source>
</evidence>